<organism evidence="2 3">
    <name type="scientific">Anaeromicropila herbilytica</name>
    <dbReference type="NCBI Taxonomy" id="2785025"/>
    <lineage>
        <taxon>Bacteria</taxon>
        <taxon>Bacillati</taxon>
        <taxon>Bacillota</taxon>
        <taxon>Clostridia</taxon>
        <taxon>Lachnospirales</taxon>
        <taxon>Lachnospiraceae</taxon>
        <taxon>Anaeromicropila</taxon>
    </lineage>
</organism>
<accession>A0A7R7IE22</accession>
<dbReference type="AlphaFoldDB" id="A0A7R7IE22"/>
<dbReference type="PANTHER" id="PTHR31143">
    <property type="match status" value="1"/>
</dbReference>
<dbReference type="Pfam" id="PF12746">
    <property type="entry name" value="GNAT_acetyltran"/>
    <property type="match status" value="1"/>
</dbReference>
<dbReference type="InterPro" id="IPR000182">
    <property type="entry name" value="GNAT_dom"/>
</dbReference>
<evidence type="ECO:0000259" key="1">
    <source>
        <dbReference type="PROSITE" id="PS51186"/>
    </source>
</evidence>
<reference evidence="2 3" key="1">
    <citation type="submission" date="2020-11" db="EMBL/GenBank/DDBJ databases">
        <title>Draft genome sequencing of a Lachnospiraceae strain isolated from anoxic soil subjected to BSD treatment.</title>
        <authorList>
            <person name="Uek A."/>
            <person name="Tonouchi A."/>
        </authorList>
    </citation>
    <scope>NUCLEOTIDE SEQUENCE [LARGE SCALE GENOMIC DNA]</scope>
    <source>
        <strain evidence="2 3">TB5</strain>
    </source>
</reference>
<dbReference type="InterPro" id="IPR042573">
    <property type="entry name" value="GNAT_acetyltra_N"/>
</dbReference>
<dbReference type="InterPro" id="IPR016181">
    <property type="entry name" value="Acyl_CoA_acyltransferase"/>
</dbReference>
<evidence type="ECO:0000313" key="2">
    <source>
        <dbReference type="EMBL" id="BCN30623.1"/>
    </source>
</evidence>
<dbReference type="Proteomes" id="UP000595897">
    <property type="component" value="Chromosome"/>
</dbReference>
<dbReference type="SUPFAM" id="SSF55729">
    <property type="entry name" value="Acyl-CoA N-acyltransferases (Nat)"/>
    <property type="match status" value="1"/>
</dbReference>
<gene>
    <name evidence="2" type="ORF">bsdtb5_19180</name>
</gene>
<dbReference type="KEGG" id="ahb:bsdtb5_19180"/>
<feature type="domain" description="N-acetyltransferase" evidence="1">
    <location>
        <begin position="135"/>
        <end position="264"/>
    </location>
</feature>
<evidence type="ECO:0000313" key="3">
    <source>
        <dbReference type="Proteomes" id="UP000595897"/>
    </source>
</evidence>
<dbReference type="CDD" id="cd04301">
    <property type="entry name" value="NAT_SF"/>
    <property type="match status" value="1"/>
</dbReference>
<dbReference type="PANTHER" id="PTHR31143:SF2">
    <property type="entry name" value="FR47-LIKE DOMAIN-CONTAINING PROTEIN-RELATED"/>
    <property type="match status" value="1"/>
</dbReference>
<keyword evidence="3" id="KW-1185">Reference proteome</keyword>
<dbReference type="RefSeq" id="WP_271715829.1">
    <property type="nucleotide sequence ID" value="NZ_AP024169.1"/>
</dbReference>
<name>A0A7R7IE22_9FIRM</name>
<dbReference type="GO" id="GO:0016747">
    <property type="term" value="F:acyltransferase activity, transferring groups other than amino-acyl groups"/>
    <property type="evidence" value="ECO:0007669"/>
    <property type="project" value="InterPro"/>
</dbReference>
<keyword evidence="2" id="KW-0808">Transferase</keyword>
<protein>
    <submittedName>
        <fullName evidence="2">Acetyltransferase</fullName>
    </submittedName>
</protein>
<proteinExistence type="predicted"/>
<dbReference type="Gene3D" id="3.40.630.110">
    <property type="entry name" value="GNAT acetyltransferase-like"/>
    <property type="match status" value="1"/>
</dbReference>
<dbReference type="EMBL" id="AP024169">
    <property type="protein sequence ID" value="BCN30623.1"/>
    <property type="molecule type" value="Genomic_DNA"/>
</dbReference>
<dbReference type="InterPro" id="IPR027365">
    <property type="entry name" value="GNAT_acetyltra_YdfB-like"/>
</dbReference>
<sequence>MVKVNQNQMVNIAPLFEGWEETMIWSCLDGCMGQAWADQIEHPSIALIIVSDFGFLAGDVDSVEASVVASYIPDYYERLILVPKDAECGKLIQKVYASRSDRSITSFQRYALKKEKDAFNREHLQSYVDALPKEYQILPIDKEIFQVIKCEDWSYDLVSAFSSFEDYLEKAAVGYVVIKDSKIVSGVSTYTYYKGGVEIEIDTHPEYRRRGLGIACAARFILECISRDLYPSWDAANKGSLDLAIKLGYHFDKEYTAYFIQKCSE</sequence>
<dbReference type="PROSITE" id="PS51186">
    <property type="entry name" value="GNAT"/>
    <property type="match status" value="1"/>
</dbReference>
<dbReference type="Gene3D" id="3.40.630.30">
    <property type="match status" value="1"/>
</dbReference>